<dbReference type="AlphaFoldDB" id="A0A0Q4B6W6"/>
<evidence type="ECO:0008006" key="4">
    <source>
        <dbReference type="Google" id="ProtNLM"/>
    </source>
</evidence>
<accession>A0A0Q4B6W6</accession>
<keyword evidence="3" id="KW-1185">Reference proteome</keyword>
<feature type="chain" id="PRO_5006212519" description="TRL-like protein family" evidence="1">
    <location>
        <begin position="30"/>
        <end position="95"/>
    </location>
</feature>
<dbReference type="Proteomes" id="UP000054172">
    <property type="component" value="Unassembled WGS sequence"/>
</dbReference>
<evidence type="ECO:0000256" key="1">
    <source>
        <dbReference type="SAM" id="SignalP"/>
    </source>
</evidence>
<protein>
    <recommendedName>
        <fullName evidence="4">TRL-like protein family</fullName>
    </recommendedName>
</protein>
<dbReference type="PATRIC" id="fig|1702214.3.peg.1439"/>
<evidence type="ECO:0000313" key="3">
    <source>
        <dbReference type="Proteomes" id="UP000054172"/>
    </source>
</evidence>
<dbReference type="EMBL" id="LIIK01000044">
    <property type="protein sequence ID" value="KQM08343.1"/>
    <property type="molecule type" value="Genomic_DNA"/>
</dbReference>
<gene>
    <name evidence="2" type="ORF">AL399_07905</name>
</gene>
<dbReference type="PROSITE" id="PS51257">
    <property type="entry name" value="PROKAR_LIPOPROTEIN"/>
    <property type="match status" value="1"/>
</dbReference>
<keyword evidence="1" id="KW-0732">Signal</keyword>
<feature type="signal peptide" evidence="1">
    <location>
        <begin position="1"/>
        <end position="29"/>
    </location>
</feature>
<sequence length="95" mass="9582">MKALKMTLAAAAIATAALLSSCSITLPVAATSNPVGKKVGTASGTTILHFLAFGVDASIQTAAKNGGITKISTVDFHTKDILGIVQTHECIVTGQ</sequence>
<dbReference type="Pfam" id="PF13146">
    <property type="entry name" value="TRL"/>
    <property type="match status" value="1"/>
</dbReference>
<evidence type="ECO:0000313" key="2">
    <source>
        <dbReference type="EMBL" id="KQM08343.1"/>
    </source>
</evidence>
<organism evidence="2 3">
    <name type="scientific">Candidatus [Bacteroides] periocalifornicus</name>
    <dbReference type="NCBI Taxonomy" id="1702214"/>
    <lineage>
        <taxon>Bacteria</taxon>
        <taxon>Pseudomonadati</taxon>
        <taxon>Bacteroidota</taxon>
    </lineage>
</organism>
<name>A0A0Q4B6W6_9BACT</name>
<comment type="caution">
    <text evidence="2">The sequence shown here is derived from an EMBL/GenBank/DDBJ whole genome shotgun (WGS) entry which is preliminary data.</text>
</comment>
<reference evidence="2" key="1">
    <citation type="submission" date="2015-08" db="EMBL/GenBank/DDBJ databases">
        <title>Candidatus Bacteriodes Periocalifornicus.</title>
        <authorList>
            <person name="McLean J.S."/>
            <person name="Kelley S."/>
        </authorList>
    </citation>
    <scope>NUCLEOTIDE SEQUENCE [LARGE SCALE GENOMIC DNA]</scope>
    <source>
        <strain evidence="2">12B</strain>
    </source>
</reference>
<proteinExistence type="predicted"/>
<dbReference type="InterPro" id="IPR025113">
    <property type="entry name" value="TRL-like"/>
</dbReference>